<sequence length="181" mass="19707">MTQFAPIINHPMALALPARIGWGIVAALLWSLWLGCWSPLATVAIWQLGFVVMRDTVRATDSWSSLVQLVAPCLIAVAAQSVVLVGWAGREYVLFHGRQRRQQSGSVELSELAQYRKISPARLAAWQGARCLVAIHDVDGTFRHAIKTFIIPGALPGGVIAKSDYLPTRLPTSRIAINVSA</sequence>
<dbReference type="Pfam" id="PF13994">
    <property type="entry name" value="PgaD"/>
    <property type="match status" value="1"/>
</dbReference>
<gene>
    <name evidence="2" type="ORF">GCM10022212_20790</name>
</gene>
<dbReference type="Proteomes" id="UP001501353">
    <property type="component" value="Unassembled WGS sequence"/>
</dbReference>
<proteinExistence type="predicted"/>
<evidence type="ECO:0000313" key="2">
    <source>
        <dbReference type="EMBL" id="GAA4023264.1"/>
    </source>
</evidence>
<protein>
    <recommendedName>
        <fullName evidence="4">Poly-beta-1,6-N-acetyl-D-glucosamine biosynthesis protein PgaD</fullName>
    </recommendedName>
</protein>
<dbReference type="InterPro" id="IPR023829">
    <property type="entry name" value="PGA_PgaD"/>
</dbReference>
<keyword evidence="1" id="KW-1133">Transmembrane helix</keyword>
<feature type="transmembrane region" description="Helical" evidence="1">
    <location>
        <begin position="20"/>
        <end position="46"/>
    </location>
</feature>
<keyword evidence="3" id="KW-1185">Reference proteome</keyword>
<accession>A0ABP7T9Z3</accession>
<organism evidence="2 3">
    <name type="scientific">Actimicrobium antarcticum</name>
    <dbReference type="NCBI Taxonomy" id="1051899"/>
    <lineage>
        <taxon>Bacteria</taxon>
        <taxon>Pseudomonadati</taxon>
        <taxon>Pseudomonadota</taxon>
        <taxon>Betaproteobacteria</taxon>
        <taxon>Burkholderiales</taxon>
        <taxon>Oxalobacteraceae</taxon>
        <taxon>Actimicrobium</taxon>
    </lineage>
</organism>
<reference evidence="3" key="1">
    <citation type="journal article" date="2019" name="Int. J. Syst. Evol. Microbiol.">
        <title>The Global Catalogue of Microorganisms (GCM) 10K type strain sequencing project: providing services to taxonomists for standard genome sequencing and annotation.</title>
        <authorList>
            <consortium name="The Broad Institute Genomics Platform"/>
            <consortium name="The Broad Institute Genome Sequencing Center for Infectious Disease"/>
            <person name="Wu L."/>
            <person name="Ma J."/>
        </authorList>
    </citation>
    <scope>NUCLEOTIDE SEQUENCE [LARGE SCALE GENOMIC DNA]</scope>
    <source>
        <strain evidence="3">JCM 16673</strain>
    </source>
</reference>
<evidence type="ECO:0000313" key="3">
    <source>
        <dbReference type="Proteomes" id="UP001501353"/>
    </source>
</evidence>
<dbReference type="NCBIfam" id="TIGR03940">
    <property type="entry name" value="PGA_PgaD"/>
    <property type="match status" value="1"/>
</dbReference>
<evidence type="ECO:0000256" key="1">
    <source>
        <dbReference type="SAM" id="Phobius"/>
    </source>
</evidence>
<name>A0ABP7T9Z3_9BURK</name>
<keyword evidence="1" id="KW-0472">Membrane</keyword>
<feature type="transmembrane region" description="Helical" evidence="1">
    <location>
        <begin position="66"/>
        <end position="88"/>
    </location>
</feature>
<comment type="caution">
    <text evidence="2">The sequence shown here is derived from an EMBL/GenBank/DDBJ whole genome shotgun (WGS) entry which is preliminary data.</text>
</comment>
<dbReference type="RefSeq" id="WP_344763234.1">
    <property type="nucleotide sequence ID" value="NZ_BAAAZE010000008.1"/>
</dbReference>
<dbReference type="EMBL" id="BAAAZE010000008">
    <property type="protein sequence ID" value="GAA4023264.1"/>
    <property type="molecule type" value="Genomic_DNA"/>
</dbReference>
<keyword evidence="1" id="KW-0812">Transmembrane</keyword>
<evidence type="ECO:0008006" key="4">
    <source>
        <dbReference type="Google" id="ProtNLM"/>
    </source>
</evidence>